<dbReference type="AlphaFoldDB" id="A0A8T3CW89"/>
<evidence type="ECO:0000313" key="3">
    <source>
        <dbReference type="Proteomes" id="UP000829720"/>
    </source>
</evidence>
<dbReference type="Proteomes" id="UP000829720">
    <property type="component" value="Unassembled WGS sequence"/>
</dbReference>
<reference evidence="2" key="1">
    <citation type="submission" date="2021-01" db="EMBL/GenBank/DDBJ databases">
        <authorList>
            <person name="Zahm M."/>
            <person name="Roques C."/>
            <person name="Cabau C."/>
            <person name="Klopp C."/>
            <person name="Donnadieu C."/>
            <person name="Jouanno E."/>
            <person name="Lampietro C."/>
            <person name="Louis A."/>
            <person name="Herpin A."/>
            <person name="Echchiki A."/>
            <person name="Berthelot C."/>
            <person name="Parey E."/>
            <person name="Roest-Crollius H."/>
            <person name="Braasch I."/>
            <person name="Postlethwait J."/>
            <person name="Bobe J."/>
            <person name="Montfort J."/>
            <person name="Bouchez O."/>
            <person name="Begum T."/>
            <person name="Mejri S."/>
            <person name="Adams A."/>
            <person name="Chen W.-J."/>
            <person name="Guiguen Y."/>
        </authorList>
    </citation>
    <scope>NUCLEOTIDE SEQUENCE</scope>
    <source>
        <tissue evidence="2">Blood</tissue>
    </source>
</reference>
<protein>
    <submittedName>
        <fullName evidence="2">Uncharacterized protein</fullName>
    </submittedName>
</protein>
<evidence type="ECO:0000256" key="1">
    <source>
        <dbReference type="SAM" id="MobiDB-lite"/>
    </source>
</evidence>
<sequence length="435" mass="47145">MSDAILAFQSQLSGVMETVFKAAMYEITRLVEDSFLEEVSRSREQVESLKQRLQWSESRRREREGGGRVRCVPTVEELEFHTLCQVLPRLLVSCLCGCLSHAGADESRGLKQEKVLEGAWSSCPGNTAKVGECRTFSPSTPQIRSCTFSPGYTPSPITAPQDMSSQMSQQTHVDGDRLDAMLKEEGMQAAPPPDHLQERWSVCLEGQEGPEGEEPDRAFGEQRLQLCEEEWGPGAGMGADPGRDGSAEELARAYSARYGVEEELGAALEAESKGEYMVAMLSGSGELDGRSLEDSLLRADGQLNFPAELDPTNSTAEAATHPFGPRGRRPSLGDPQGSPPGDSNVGELDCLLINEDGYLQDTDGRYRGPAKVEGTGQRGAAGSRTQHRAPAAHARQFRRSTPGGALQSHASSEAAQLQPVPAVIEHMTSKRQRNS</sequence>
<gene>
    <name evidence="2" type="ORF">AGOR_G00195270</name>
</gene>
<feature type="region of interest" description="Disordered" evidence="1">
    <location>
        <begin position="305"/>
        <end position="421"/>
    </location>
</feature>
<proteinExistence type="predicted"/>
<name>A0A8T3CW89_9TELE</name>
<keyword evidence="3" id="KW-1185">Reference proteome</keyword>
<dbReference type="EMBL" id="JAERUA010000018">
    <property type="protein sequence ID" value="KAI1887902.1"/>
    <property type="molecule type" value="Genomic_DNA"/>
</dbReference>
<accession>A0A8T3CW89</accession>
<evidence type="ECO:0000313" key="2">
    <source>
        <dbReference type="EMBL" id="KAI1887902.1"/>
    </source>
</evidence>
<comment type="caution">
    <text evidence="2">The sequence shown here is derived from an EMBL/GenBank/DDBJ whole genome shotgun (WGS) entry which is preliminary data.</text>
</comment>
<dbReference type="OrthoDB" id="8922241at2759"/>
<organism evidence="2 3">
    <name type="scientific">Albula goreensis</name>
    <dbReference type="NCBI Taxonomy" id="1534307"/>
    <lineage>
        <taxon>Eukaryota</taxon>
        <taxon>Metazoa</taxon>
        <taxon>Chordata</taxon>
        <taxon>Craniata</taxon>
        <taxon>Vertebrata</taxon>
        <taxon>Euteleostomi</taxon>
        <taxon>Actinopterygii</taxon>
        <taxon>Neopterygii</taxon>
        <taxon>Teleostei</taxon>
        <taxon>Albuliformes</taxon>
        <taxon>Albulidae</taxon>
        <taxon>Albula</taxon>
    </lineage>
</organism>